<dbReference type="Pfam" id="PF22124">
    <property type="entry name" value="Glyco_hydro_95_cat"/>
    <property type="match status" value="1"/>
</dbReference>
<evidence type="ECO:0000259" key="2">
    <source>
        <dbReference type="Pfam" id="PF21307"/>
    </source>
</evidence>
<keyword evidence="5" id="KW-1185">Reference proteome</keyword>
<dbReference type="CAZy" id="GH95">
    <property type="family name" value="Glycoside Hydrolase Family 95"/>
</dbReference>
<dbReference type="InterPro" id="IPR008928">
    <property type="entry name" value="6-hairpin_glycosidase_sf"/>
</dbReference>
<organism evidence="4 5">
    <name type="scientific">Spirosoma linguale (strain ATCC 33905 / DSM 74 / LMG 10896 / Claus 1)</name>
    <dbReference type="NCBI Taxonomy" id="504472"/>
    <lineage>
        <taxon>Bacteria</taxon>
        <taxon>Pseudomonadati</taxon>
        <taxon>Bacteroidota</taxon>
        <taxon>Cytophagia</taxon>
        <taxon>Cytophagales</taxon>
        <taxon>Cytophagaceae</taxon>
        <taxon>Spirosoma</taxon>
    </lineage>
</organism>
<dbReference type="InterPro" id="IPR049053">
    <property type="entry name" value="AFCA-like_C"/>
</dbReference>
<dbReference type="Gene3D" id="2.60.40.1180">
    <property type="entry name" value="Golgi alpha-mannosidase II"/>
    <property type="match status" value="1"/>
</dbReference>
<feature type="domain" description="Glycosyl hydrolase family 95 catalytic" evidence="3">
    <location>
        <begin position="300"/>
        <end position="716"/>
    </location>
</feature>
<feature type="domain" description="Glycosyl hydrolase family 95 N-terminal" evidence="1">
    <location>
        <begin position="39"/>
        <end position="275"/>
    </location>
</feature>
<dbReference type="EMBL" id="CP001769">
    <property type="protein sequence ID" value="ADB37534.1"/>
    <property type="molecule type" value="Genomic_DNA"/>
</dbReference>
<dbReference type="InterPro" id="IPR016518">
    <property type="entry name" value="Alpha-L-fucosidase"/>
</dbReference>
<dbReference type="InterPro" id="IPR027414">
    <property type="entry name" value="GH95_N_dom"/>
</dbReference>
<dbReference type="FunFam" id="1.50.10.10:FF:000028">
    <property type="entry name" value="Alpha-L-fucosidase 2"/>
    <property type="match status" value="1"/>
</dbReference>
<keyword evidence="4" id="KW-0378">Hydrolase</keyword>
<dbReference type="eggNOG" id="COG1554">
    <property type="taxonomic scope" value="Bacteria"/>
</dbReference>
<feature type="domain" description="Alpha fucosidase A-like C-terminal" evidence="2">
    <location>
        <begin position="718"/>
        <end position="791"/>
    </location>
</feature>
<dbReference type="Pfam" id="PF21307">
    <property type="entry name" value="Glyco_hydro_95_C"/>
    <property type="match status" value="1"/>
</dbReference>
<dbReference type="Gene3D" id="2.70.98.50">
    <property type="entry name" value="putative glycoside hydrolase family protein from bacillus halodurans"/>
    <property type="match status" value="1"/>
</dbReference>
<dbReference type="Gene3D" id="1.50.10.10">
    <property type="match status" value="1"/>
</dbReference>
<evidence type="ECO:0000259" key="3">
    <source>
        <dbReference type="Pfam" id="PF22124"/>
    </source>
</evidence>
<dbReference type="KEGG" id="sli:Slin_1484"/>
<dbReference type="InterPro" id="IPR013780">
    <property type="entry name" value="Glyco_hydro_b"/>
</dbReference>
<reference evidence="4 5" key="1">
    <citation type="journal article" date="2010" name="Stand. Genomic Sci.">
        <title>Complete genome sequence of Spirosoma linguale type strain (1).</title>
        <authorList>
            <person name="Lail K."/>
            <person name="Sikorski J."/>
            <person name="Saunders E."/>
            <person name="Lapidus A."/>
            <person name="Glavina Del Rio T."/>
            <person name="Copeland A."/>
            <person name="Tice H."/>
            <person name="Cheng J.-F."/>
            <person name="Lucas S."/>
            <person name="Nolan M."/>
            <person name="Bruce D."/>
            <person name="Goodwin L."/>
            <person name="Pitluck S."/>
            <person name="Ivanova N."/>
            <person name="Mavromatis K."/>
            <person name="Ovchinnikova G."/>
            <person name="Pati A."/>
            <person name="Chen A."/>
            <person name="Palaniappan K."/>
            <person name="Land M."/>
            <person name="Hauser L."/>
            <person name="Chang Y.-J."/>
            <person name="Jeffries C.D."/>
            <person name="Chain P."/>
            <person name="Brettin T."/>
            <person name="Detter J.C."/>
            <person name="Schuetze A."/>
            <person name="Rohde M."/>
            <person name="Tindall B.J."/>
            <person name="Goeker M."/>
            <person name="Bristow J."/>
            <person name="Eisen J.A."/>
            <person name="Markowitz V."/>
            <person name="Hugenholtz P."/>
            <person name="Kyrpides N.C."/>
            <person name="Klenk H.-P."/>
            <person name="Chen F."/>
        </authorList>
    </citation>
    <scope>NUCLEOTIDE SEQUENCE [LARGE SCALE GENOMIC DNA]</scope>
    <source>
        <strain evidence="5">ATCC 33905 / DSM 74 / LMG 10896 / Claus 1</strain>
    </source>
</reference>
<dbReference type="Proteomes" id="UP000002028">
    <property type="component" value="Chromosome"/>
</dbReference>
<dbReference type="InterPro" id="IPR012341">
    <property type="entry name" value="6hp_glycosidase-like_sf"/>
</dbReference>
<dbReference type="EC" id="3.2.1.51" evidence="4"/>
<dbReference type="PIRSF" id="PIRSF007663">
    <property type="entry name" value="UCP007663"/>
    <property type="match status" value="1"/>
</dbReference>
<dbReference type="SUPFAM" id="SSF48208">
    <property type="entry name" value="Six-hairpin glycosidases"/>
    <property type="match status" value="1"/>
</dbReference>
<evidence type="ECO:0000313" key="5">
    <source>
        <dbReference type="Proteomes" id="UP000002028"/>
    </source>
</evidence>
<sequence length="842" mass="93114">MVVWMILDIVPYVKNFRKTLFLCLLAAAVQAQQPTSLKLWYNQPAGKVWTSALPVGNGRLGAMVYGNPEQELIKLNEATVWSGGPNRNDNPDALAALPEIRRLIFAGKQAEAQKLAAANIETKKNNGMKYQPVGNLQLSFTGHQSVTNYYRELDIEKAIATTMYTVDGVRYMRQVIASVPDQVIAVRLTADKPGKLSFTAFLNSPQKVQRSVEETTKLVMTGTTSDHEGVKGQVNFNAHVRVVAEGGQTTKTDTSVVISGANATTLYVSMATNVVDYKTLTADPKTRADSYLTPAAKRSFNAVLAAHVAAYQRYFKRVNLDLGTSDAAKLPTDERIRQFASGNDPQLVSLYFQFGRYLLISASQPSRNGVVGQVATLQGLWNDRMDPPWDSKYTININTEMNYWPAEVTNLTELHEPLVQMVKELSQTGQETARVMYGASGWLAHHNTDLWRITGPVDPIYYSMWPMGGAWLSQHLWEKYQYSGDKAYLKSVYPAMKGAAQFFVDYLVEDPNHHYLVVCPGMSPENAPSTRPGVSIDAGVTMDNQLVFDIFTNTIRAAQALGTDADFVKIVASKLAQLPPMQVGKHGQLQEWIDDLDSPDDKHRHISHLYGLYPSAQLSAYRTPQLFRAARNTLEQRGDASTGWSMGWKVNWWARLLDGNRAYRLITNQLSPVSEGGRNRPGGTGVGGTYNNLFDAHPPFQIDGNFGCTAGIAEMLMQSHDEAIHLLPALPDRWPTGRISGLRARGGFEIVSLDWKEGKVASVTIKSTLGGNCRVRVPNELQAKGFKTVLNAATNANPFYQPVVVKDPIVSPQAQLIMAKPRIGQVYDFATQPGKSYTLIMK</sequence>
<dbReference type="HOGENOM" id="CLU_004617_2_3_10"/>
<dbReference type="PANTHER" id="PTHR31084">
    <property type="entry name" value="ALPHA-L-FUCOSIDASE 2"/>
    <property type="match status" value="1"/>
</dbReference>
<accession>D2QN50</accession>
<gene>
    <name evidence="4" type="ordered locus">Slin_1484</name>
</gene>
<evidence type="ECO:0000259" key="1">
    <source>
        <dbReference type="Pfam" id="PF14498"/>
    </source>
</evidence>
<keyword evidence="4" id="KW-0326">Glycosidase</keyword>
<name>D2QN50_SPILD</name>
<protein>
    <submittedName>
        <fullName evidence="4">Alpha-L-fucosidase</fullName>
        <ecNumber evidence="4">3.2.1.51</ecNumber>
    </submittedName>
</protein>
<proteinExistence type="predicted"/>
<dbReference type="PANTHER" id="PTHR31084:SF0">
    <property type="entry name" value="ALPHA-L-FUCOSIDASE 2"/>
    <property type="match status" value="1"/>
</dbReference>
<dbReference type="GO" id="GO:0004560">
    <property type="term" value="F:alpha-L-fucosidase activity"/>
    <property type="evidence" value="ECO:0007669"/>
    <property type="project" value="UniProtKB-EC"/>
</dbReference>
<dbReference type="STRING" id="504472.Slin_1484"/>
<dbReference type="InterPro" id="IPR054363">
    <property type="entry name" value="GH95_cat"/>
</dbReference>
<dbReference type="AlphaFoldDB" id="D2QN50"/>
<dbReference type="Pfam" id="PF14498">
    <property type="entry name" value="Glyco_hyd_65N_2"/>
    <property type="match status" value="1"/>
</dbReference>
<dbReference type="GO" id="GO:0005975">
    <property type="term" value="P:carbohydrate metabolic process"/>
    <property type="evidence" value="ECO:0007669"/>
    <property type="project" value="InterPro"/>
</dbReference>
<evidence type="ECO:0000313" key="4">
    <source>
        <dbReference type="EMBL" id="ADB37534.1"/>
    </source>
</evidence>